<dbReference type="Pfam" id="PF02518">
    <property type="entry name" value="HATPase_c"/>
    <property type="match status" value="1"/>
</dbReference>
<gene>
    <name evidence="11" type="ORF">sS8_1437</name>
</gene>
<dbReference type="Gene3D" id="1.20.5.1930">
    <property type="match status" value="1"/>
</dbReference>
<dbReference type="EMBL" id="AP017928">
    <property type="protein sequence ID" value="BBA33397.1"/>
    <property type="molecule type" value="Genomic_DNA"/>
</dbReference>
<keyword evidence="7" id="KW-0902">Two-component regulatory system</keyword>
<reference evidence="11 12" key="1">
    <citation type="submission" date="2016-12" db="EMBL/GenBank/DDBJ databases">
        <title>Genome sequencing of Methylocaldum marinum.</title>
        <authorList>
            <person name="Takeuchi M."/>
            <person name="Kamagata Y."/>
            <person name="Hiraoka S."/>
            <person name="Oshima K."/>
            <person name="Hattori M."/>
            <person name="Iwasaki W."/>
        </authorList>
    </citation>
    <scope>NUCLEOTIDE SEQUENCE [LARGE SCALE GENOMIC DNA]</scope>
    <source>
        <strain evidence="11 12">S8</strain>
    </source>
</reference>
<keyword evidence="12" id="KW-1185">Reference proteome</keyword>
<evidence type="ECO:0000313" key="11">
    <source>
        <dbReference type="EMBL" id="BBA33397.1"/>
    </source>
</evidence>
<keyword evidence="6" id="KW-0418">Kinase</keyword>
<dbReference type="GO" id="GO:0016020">
    <property type="term" value="C:membrane"/>
    <property type="evidence" value="ECO:0007669"/>
    <property type="project" value="UniProtKB-SubCell"/>
</dbReference>
<protein>
    <recommendedName>
        <fullName evidence="3">histidine kinase</fullName>
        <ecNumber evidence="3">2.7.13.3</ecNumber>
    </recommendedName>
</protein>
<sequence length="478" mass="53118">MMRESLSLRFRLNLMIALTMLAILGLGTLFAIHNARRSVAEEINSTVNLALQLIEVSLADSPAASPPLGSWLSQLNRLDKTRHLRIQVTPFPESFSANEPPQAHAGSEGKPRRWSEHPPAGVREQAKRNTSEVPGWFAWAVKPRSIVAEKKVNTAGSDATRILIEANPEDEIAEAWHEALGFFTLIATLAVTIYAVVHITVGRAFRCVGVILDGLEDIERGDYGRRLPGFSLPEFARISQAFNHMASALEKARNDNRALTQQSLAIQEEERRYLAHELHDELGQSLSAIKVMTASLRKPDSRPQDNEAIDCIMAICDRLFGVVRGMMRRLRPLMLDELGLVVSLEDLIESWRSRNPGVNLHFDCEDDIEESAGAAKIHLFRIVQECLTNIVKHAEADDVRIKLALKEIAETDEHDRSWIQLTIRDNGRGFDPNGPRRGFGLLGIRERVASLGGLFRLDTSPGDGVTLEVCVPCGEASR</sequence>
<dbReference type="EC" id="2.7.13.3" evidence="3"/>
<comment type="subcellular location">
    <subcellularLocation>
        <location evidence="2">Membrane</location>
    </subcellularLocation>
</comment>
<evidence type="ECO:0000256" key="8">
    <source>
        <dbReference type="SAM" id="MobiDB-lite"/>
    </source>
</evidence>
<evidence type="ECO:0000256" key="7">
    <source>
        <dbReference type="ARBA" id="ARBA00023012"/>
    </source>
</evidence>
<keyword evidence="4" id="KW-0597">Phosphoprotein</keyword>
<dbReference type="PROSITE" id="PS50109">
    <property type="entry name" value="HIS_KIN"/>
    <property type="match status" value="1"/>
</dbReference>
<dbReference type="PANTHER" id="PTHR24421:SF58">
    <property type="entry name" value="SIGNAL TRANSDUCTION HISTIDINE-PROTEIN KINASE_PHOSPHATASE UHPB"/>
    <property type="match status" value="1"/>
</dbReference>
<organism evidence="11 12">
    <name type="scientific">Methylocaldum marinum</name>
    <dbReference type="NCBI Taxonomy" id="1432792"/>
    <lineage>
        <taxon>Bacteria</taxon>
        <taxon>Pseudomonadati</taxon>
        <taxon>Pseudomonadota</taxon>
        <taxon>Gammaproteobacteria</taxon>
        <taxon>Methylococcales</taxon>
        <taxon>Methylococcaceae</taxon>
        <taxon>Methylocaldum</taxon>
    </lineage>
</organism>
<evidence type="ECO:0000256" key="6">
    <source>
        <dbReference type="ARBA" id="ARBA00022777"/>
    </source>
</evidence>
<evidence type="ECO:0000256" key="3">
    <source>
        <dbReference type="ARBA" id="ARBA00012438"/>
    </source>
</evidence>
<dbReference type="AlphaFoldDB" id="A0A250KP94"/>
<name>A0A250KP94_9GAMM</name>
<dbReference type="InterPro" id="IPR050482">
    <property type="entry name" value="Sensor_HK_TwoCompSys"/>
</dbReference>
<dbReference type="InterPro" id="IPR036890">
    <property type="entry name" value="HATPase_C_sf"/>
</dbReference>
<dbReference type="GO" id="GO:0046983">
    <property type="term" value="F:protein dimerization activity"/>
    <property type="evidence" value="ECO:0007669"/>
    <property type="project" value="InterPro"/>
</dbReference>
<dbReference type="SUPFAM" id="SSF55874">
    <property type="entry name" value="ATPase domain of HSP90 chaperone/DNA topoisomerase II/histidine kinase"/>
    <property type="match status" value="1"/>
</dbReference>
<evidence type="ECO:0000256" key="5">
    <source>
        <dbReference type="ARBA" id="ARBA00022679"/>
    </source>
</evidence>
<keyword evidence="5" id="KW-0808">Transferase</keyword>
<feature type="compositionally biased region" description="Basic and acidic residues" evidence="8">
    <location>
        <begin position="107"/>
        <end position="116"/>
    </location>
</feature>
<proteinExistence type="predicted"/>
<dbReference type="InterPro" id="IPR003660">
    <property type="entry name" value="HAMP_dom"/>
</dbReference>
<dbReference type="Proteomes" id="UP000266313">
    <property type="component" value="Chromosome"/>
</dbReference>
<dbReference type="PROSITE" id="PS50885">
    <property type="entry name" value="HAMP"/>
    <property type="match status" value="1"/>
</dbReference>
<evidence type="ECO:0000313" key="12">
    <source>
        <dbReference type="Proteomes" id="UP000266313"/>
    </source>
</evidence>
<dbReference type="SMART" id="SM00304">
    <property type="entry name" value="HAMP"/>
    <property type="match status" value="1"/>
</dbReference>
<dbReference type="CDD" id="cd06225">
    <property type="entry name" value="HAMP"/>
    <property type="match status" value="1"/>
</dbReference>
<dbReference type="InterPro" id="IPR005467">
    <property type="entry name" value="His_kinase_dom"/>
</dbReference>
<evidence type="ECO:0000256" key="4">
    <source>
        <dbReference type="ARBA" id="ARBA00022553"/>
    </source>
</evidence>
<dbReference type="CDD" id="cd16917">
    <property type="entry name" value="HATPase_UhpB-NarQ-NarX-like"/>
    <property type="match status" value="1"/>
</dbReference>
<comment type="catalytic activity">
    <reaction evidence="1">
        <text>ATP + protein L-histidine = ADP + protein N-phospho-L-histidine.</text>
        <dbReference type="EC" id="2.7.13.3"/>
    </reaction>
</comment>
<evidence type="ECO:0000259" key="10">
    <source>
        <dbReference type="PROSITE" id="PS50885"/>
    </source>
</evidence>
<feature type="domain" description="Histidine kinase" evidence="9">
    <location>
        <begin position="273"/>
        <end position="475"/>
    </location>
</feature>
<accession>A0A250KP94</accession>
<evidence type="ECO:0000259" key="9">
    <source>
        <dbReference type="PROSITE" id="PS50109"/>
    </source>
</evidence>
<evidence type="ECO:0000256" key="1">
    <source>
        <dbReference type="ARBA" id="ARBA00000085"/>
    </source>
</evidence>
<dbReference type="SMART" id="SM00387">
    <property type="entry name" value="HATPase_c"/>
    <property type="match status" value="1"/>
</dbReference>
<dbReference type="InterPro" id="IPR011712">
    <property type="entry name" value="Sig_transdc_His_kin_sub3_dim/P"/>
</dbReference>
<evidence type="ECO:0000256" key="2">
    <source>
        <dbReference type="ARBA" id="ARBA00004370"/>
    </source>
</evidence>
<dbReference type="Pfam" id="PF07730">
    <property type="entry name" value="HisKA_3"/>
    <property type="match status" value="1"/>
</dbReference>
<feature type="region of interest" description="Disordered" evidence="8">
    <location>
        <begin position="91"/>
        <end position="129"/>
    </location>
</feature>
<dbReference type="Pfam" id="PF00672">
    <property type="entry name" value="HAMP"/>
    <property type="match status" value="1"/>
</dbReference>
<dbReference type="KEGG" id="mmai:sS8_1437"/>
<dbReference type="PANTHER" id="PTHR24421">
    <property type="entry name" value="NITRATE/NITRITE SENSOR PROTEIN NARX-RELATED"/>
    <property type="match status" value="1"/>
</dbReference>
<dbReference type="RefSeq" id="WP_232020547.1">
    <property type="nucleotide sequence ID" value="NZ_AP017928.1"/>
</dbReference>
<dbReference type="InterPro" id="IPR003594">
    <property type="entry name" value="HATPase_dom"/>
</dbReference>
<feature type="domain" description="HAMP" evidence="10">
    <location>
        <begin position="202"/>
        <end position="254"/>
    </location>
</feature>
<dbReference type="Gene3D" id="3.30.565.10">
    <property type="entry name" value="Histidine kinase-like ATPase, C-terminal domain"/>
    <property type="match status" value="1"/>
</dbReference>
<dbReference type="GO" id="GO:0000155">
    <property type="term" value="F:phosphorelay sensor kinase activity"/>
    <property type="evidence" value="ECO:0007669"/>
    <property type="project" value="InterPro"/>
</dbReference>